<dbReference type="PRINTS" id="PR00081">
    <property type="entry name" value="GDHRDH"/>
</dbReference>
<dbReference type="RefSeq" id="WP_003860913.1">
    <property type="nucleotide sequence ID" value="NZ_CP011309.1"/>
</dbReference>
<dbReference type="InterPro" id="IPR002347">
    <property type="entry name" value="SDR_fam"/>
</dbReference>
<evidence type="ECO:0000313" key="3">
    <source>
        <dbReference type="EMBL" id="AKF28251.1"/>
    </source>
</evidence>
<dbReference type="HOGENOM" id="CLU_010194_2_10_11"/>
<comment type="similarity">
    <text evidence="1">Belongs to the short-chain dehydrogenases/reductases (SDR) family.</text>
</comment>
<dbReference type="InterPro" id="IPR020904">
    <property type="entry name" value="Sc_DH/Rdtase_CS"/>
</dbReference>
<proteinExistence type="inferred from homology"/>
<keyword evidence="2" id="KW-0560">Oxidoreductase</keyword>
<dbReference type="GO" id="GO:0016020">
    <property type="term" value="C:membrane"/>
    <property type="evidence" value="ECO:0007669"/>
    <property type="project" value="TreeGrafter"/>
</dbReference>
<dbReference type="AlphaFoldDB" id="A0A0F6WR81"/>
<accession>A0A0F6WR81</accession>
<dbReference type="SUPFAM" id="SSF51735">
    <property type="entry name" value="NAD(P)-binding Rossmann-fold domains"/>
    <property type="match status" value="1"/>
</dbReference>
<sequence length="236" mass="25288">MKKKIAVVTGATGGMGIEIVKDLSRDHIVYALGRNPEHLAALAEIEGVEPIESDIVKEVLEEGGVDKLKNLDHVDTLVHAAAVARDTTIEAGSVAEWHAHLDLNVIVPAELSRQLLPALRAASGCVIYINSGAGNGPHPGNTIYAASKHALRGLADAFRKEEANNGIRVSTVSPGPTNTPMLKGLMDSQGTNFRPEIYIEPKEIANAIRFVIDAGETTQITNVDVRPRIELADRKD</sequence>
<dbReference type="Proteomes" id="UP000034037">
    <property type="component" value="Chromosome"/>
</dbReference>
<dbReference type="GO" id="GO:0016491">
    <property type="term" value="F:oxidoreductase activity"/>
    <property type="evidence" value="ECO:0007669"/>
    <property type="project" value="UniProtKB-KW"/>
</dbReference>
<evidence type="ECO:0000313" key="4">
    <source>
        <dbReference type="Proteomes" id="UP000034037"/>
    </source>
</evidence>
<evidence type="ECO:0000256" key="2">
    <source>
        <dbReference type="ARBA" id="ARBA00023002"/>
    </source>
</evidence>
<dbReference type="InterPro" id="IPR036291">
    <property type="entry name" value="NAD(P)-bd_dom_sf"/>
</dbReference>
<dbReference type="PATRIC" id="fig|92706.3.peg.2554"/>
<evidence type="ECO:0000256" key="1">
    <source>
        <dbReference type="ARBA" id="ARBA00006484"/>
    </source>
</evidence>
<dbReference type="NCBIfam" id="NF006073">
    <property type="entry name" value="PRK08219.1"/>
    <property type="match status" value="1"/>
</dbReference>
<dbReference type="PROSITE" id="PS00061">
    <property type="entry name" value="ADH_SHORT"/>
    <property type="match status" value="1"/>
</dbReference>
<dbReference type="Pfam" id="PF00106">
    <property type="entry name" value="adh_short"/>
    <property type="match status" value="1"/>
</dbReference>
<dbReference type="PANTHER" id="PTHR44196">
    <property type="entry name" value="DEHYDROGENASE/REDUCTASE SDR FAMILY MEMBER 7B"/>
    <property type="match status" value="1"/>
</dbReference>
<gene>
    <name evidence="3" type="ORF">YH66_12205</name>
</gene>
<keyword evidence="4" id="KW-1185">Reference proteome</keyword>
<organism evidence="3 4">
    <name type="scientific">[Brevibacterium] flavum</name>
    <dbReference type="NCBI Taxonomy" id="92706"/>
    <lineage>
        <taxon>Bacteria</taxon>
        <taxon>Bacillati</taxon>
        <taxon>Actinomycetota</taxon>
        <taxon>Actinomycetes</taxon>
        <taxon>Mycobacteriales</taxon>
        <taxon>Corynebacteriaceae</taxon>
        <taxon>Corynebacterium</taxon>
    </lineage>
</organism>
<dbReference type="PANTHER" id="PTHR44196:SF1">
    <property type="entry name" value="DEHYDROGENASE_REDUCTASE SDR FAMILY MEMBER 7B"/>
    <property type="match status" value="1"/>
</dbReference>
<dbReference type="CDD" id="cd08932">
    <property type="entry name" value="HetN_like_SDR_c"/>
    <property type="match status" value="1"/>
</dbReference>
<name>A0A0F6WR81_9CORY</name>
<reference evidence="3 4" key="1">
    <citation type="submission" date="2015-04" db="EMBL/GenBank/DDBJ databases">
        <title>Complete Genome Sequence of Brevibacterium flavum ATCC 15168.</title>
        <authorList>
            <person name="Ahn J."/>
            <person name="Park G."/>
            <person name="Jeon W."/>
            <person name="Jang Y."/>
            <person name="Jang M."/>
            <person name="Lee H."/>
            <person name="Lee H."/>
        </authorList>
    </citation>
    <scope>NUCLEOTIDE SEQUENCE [LARGE SCALE GENOMIC DNA]</scope>
    <source>
        <strain evidence="3 4">ATCC 15168</strain>
    </source>
</reference>
<protein>
    <submittedName>
        <fullName evidence="3">Short-chain dehydrogenase</fullName>
    </submittedName>
</protein>
<dbReference type="Gene3D" id="3.40.50.720">
    <property type="entry name" value="NAD(P)-binding Rossmann-like Domain"/>
    <property type="match status" value="1"/>
</dbReference>
<dbReference type="EMBL" id="CP011309">
    <property type="protein sequence ID" value="AKF28251.1"/>
    <property type="molecule type" value="Genomic_DNA"/>
</dbReference>